<dbReference type="PROSITE" id="PS50977">
    <property type="entry name" value="HTH_TETR_2"/>
    <property type="match status" value="1"/>
</dbReference>
<evidence type="ECO:0000313" key="6">
    <source>
        <dbReference type="EMBL" id="KZD23032.1"/>
    </source>
</evidence>
<dbReference type="SUPFAM" id="SSF46689">
    <property type="entry name" value="Homeodomain-like"/>
    <property type="match status" value="1"/>
</dbReference>
<dbReference type="InterPro" id="IPR001647">
    <property type="entry name" value="HTH_TetR"/>
</dbReference>
<dbReference type="SUPFAM" id="SSF48498">
    <property type="entry name" value="Tetracyclin repressor-like, C-terminal domain"/>
    <property type="match status" value="1"/>
</dbReference>
<dbReference type="Proteomes" id="UP000076574">
    <property type="component" value="Unassembled WGS sequence"/>
</dbReference>
<dbReference type="OrthoDB" id="9811084at2"/>
<gene>
    <name evidence="6" type="ORF">A4A58_06400</name>
</gene>
<evidence type="ECO:0000256" key="3">
    <source>
        <dbReference type="ARBA" id="ARBA00023163"/>
    </source>
</evidence>
<dbReference type="PANTHER" id="PTHR47506:SF6">
    <property type="entry name" value="HTH-TYPE TRANSCRIPTIONAL REPRESSOR NEMR"/>
    <property type="match status" value="1"/>
</dbReference>
<evidence type="ECO:0000313" key="7">
    <source>
        <dbReference type="Proteomes" id="UP000076574"/>
    </source>
</evidence>
<dbReference type="PANTHER" id="PTHR47506">
    <property type="entry name" value="TRANSCRIPTIONAL REGULATORY PROTEIN"/>
    <property type="match status" value="1"/>
</dbReference>
<keyword evidence="1" id="KW-0805">Transcription regulation</keyword>
<keyword evidence="3" id="KW-0804">Transcription</keyword>
<dbReference type="EMBL" id="LVYV01000012">
    <property type="protein sequence ID" value="KZD23032.1"/>
    <property type="molecule type" value="Genomic_DNA"/>
</dbReference>
<dbReference type="RefSeq" id="WP_068733012.1">
    <property type="nucleotide sequence ID" value="NZ_LVYV01000012.1"/>
</dbReference>
<evidence type="ECO:0000256" key="4">
    <source>
        <dbReference type="PROSITE-ProRule" id="PRU00335"/>
    </source>
</evidence>
<dbReference type="InterPro" id="IPR011075">
    <property type="entry name" value="TetR_C"/>
</dbReference>
<dbReference type="Pfam" id="PF16925">
    <property type="entry name" value="TetR_C_13"/>
    <property type="match status" value="1"/>
</dbReference>
<feature type="domain" description="HTH tetR-type" evidence="5">
    <location>
        <begin position="4"/>
        <end position="64"/>
    </location>
</feature>
<keyword evidence="7" id="KW-1185">Reference proteome</keyword>
<protein>
    <submittedName>
        <fullName evidence="6">TetR family transcriptional regulator</fullName>
    </submittedName>
</protein>
<name>A0A161SQ54_9BRAD</name>
<organism evidence="6 7">
    <name type="scientific">Tardiphaga robiniae</name>
    <dbReference type="NCBI Taxonomy" id="943830"/>
    <lineage>
        <taxon>Bacteria</taxon>
        <taxon>Pseudomonadati</taxon>
        <taxon>Pseudomonadota</taxon>
        <taxon>Alphaproteobacteria</taxon>
        <taxon>Hyphomicrobiales</taxon>
        <taxon>Nitrobacteraceae</taxon>
        <taxon>Tardiphaga</taxon>
    </lineage>
</organism>
<dbReference type="Pfam" id="PF00440">
    <property type="entry name" value="TetR_N"/>
    <property type="match status" value="1"/>
</dbReference>
<reference evidence="6 7" key="1">
    <citation type="submission" date="2016-03" db="EMBL/GenBank/DDBJ databases">
        <title>Microsymbionts genomes from the relict species Vavilovia formosa (Stev.) Fed.</title>
        <authorList>
            <person name="Kopat V."/>
            <person name="Chirak E."/>
            <person name="Kimeklis A."/>
            <person name="Andronov E."/>
        </authorList>
    </citation>
    <scope>NUCLEOTIDE SEQUENCE [LARGE SCALE GENOMIC DNA]</scope>
    <source>
        <strain evidence="6 7">Vaf07</strain>
    </source>
</reference>
<comment type="caution">
    <text evidence="6">The sequence shown here is derived from an EMBL/GenBank/DDBJ whole genome shotgun (WGS) entry which is preliminary data.</text>
</comment>
<keyword evidence="2 4" id="KW-0238">DNA-binding</keyword>
<dbReference type="GO" id="GO:0003677">
    <property type="term" value="F:DNA binding"/>
    <property type="evidence" value="ECO:0007669"/>
    <property type="project" value="UniProtKB-UniRule"/>
</dbReference>
<dbReference type="STRING" id="943830.A4A58_06400"/>
<evidence type="ECO:0000256" key="2">
    <source>
        <dbReference type="ARBA" id="ARBA00023125"/>
    </source>
</evidence>
<dbReference type="Gene3D" id="1.10.357.10">
    <property type="entry name" value="Tetracycline Repressor, domain 2"/>
    <property type="match status" value="1"/>
</dbReference>
<proteinExistence type="predicted"/>
<sequence length="193" mass="20933">MAKLSNRDRILTAGLAVVHARGYAGASVRDIVHAAGVPQGTFTNHFTSKEEFGLEIIDLYFAKGRELMAQTLRNEGLSPLARLRAYIDANVARLSEDQMCNGCLFGNFTAEASDHSDLIRDRLLTIFADVQQSIAECLTSAVTAGELPADFKCAEVAGFIVSSLQGANLLSKAERSPAPIERFAQVLFTQVLR</sequence>
<dbReference type="InterPro" id="IPR009057">
    <property type="entry name" value="Homeodomain-like_sf"/>
</dbReference>
<feature type="DNA-binding region" description="H-T-H motif" evidence="4">
    <location>
        <begin position="27"/>
        <end position="46"/>
    </location>
</feature>
<accession>A0A161SQ54</accession>
<dbReference type="InterPro" id="IPR036271">
    <property type="entry name" value="Tet_transcr_reg_TetR-rel_C_sf"/>
</dbReference>
<evidence type="ECO:0000256" key="1">
    <source>
        <dbReference type="ARBA" id="ARBA00023015"/>
    </source>
</evidence>
<evidence type="ECO:0000259" key="5">
    <source>
        <dbReference type="PROSITE" id="PS50977"/>
    </source>
</evidence>
<dbReference type="AlphaFoldDB" id="A0A161SQ54"/>